<feature type="compositionally biased region" description="Basic residues" evidence="10">
    <location>
        <begin position="473"/>
        <end position="490"/>
    </location>
</feature>
<accession>A0A8J6B3C5</accession>
<feature type="binding site" evidence="9">
    <location>
        <position position="287"/>
    </location>
    <ligand>
        <name>S-adenosyl-L-methionine</name>
        <dbReference type="ChEBI" id="CHEBI:59789"/>
    </ligand>
</feature>
<dbReference type="GO" id="GO:0000470">
    <property type="term" value="P:maturation of LSU-rRNA"/>
    <property type="evidence" value="ECO:0007669"/>
    <property type="project" value="TreeGrafter"/>
</dbReference>
<evidence type="ECO:0000256" key="2">
    <source>
        <dbReference type="ARBA" id="ARBA00007494"/>
    </source>
</evidence>
<evidence type="ECO:0000256" key="6">
    <source>
        <dbReference type="ARBA" id="ARBA00022691"/>
    </source>
</evidence>
<comment type="similarity">
    <text evidence="2 9">Belongs to the class I-like SAM-binding methyltransferase superfamily. RsmB/NOP family.</text>
</comment>
<organism evidence="12 13">
    <name type="scientific">Carpediemonas membranifera</name>
    <dbReference type="NCBI Taxonomy" id="201153"/>
    <lineage>
        <taxon>Eukaryota</taxon>
        <taxon>Metamonada</taxon>
        <taxon>Carpediemonas-like organisms</taxon>
        <taxon>Carpediemonas</taxon>
    </lineage>
</organism>
<feature type="region of interest" description="Disordered" evidence="10">
    <location>
        <begin position="22"/>
        <end position="44"/>
    </location>
</feature>
<reference evidence="12" key="1">
    <citation type="submission" date="2021-05" db="EMBL/GenBank/DDBJ databases">
        <title>A free-living protist that lacks canonical eukaryotic 1 DNA replication and segregation systems.</title>
        <authorList>
            <person name="Salas-Leiva D.E."/>
            <person name="Tromer E.C."/>
            <person name="Curtis B.A."/>
            <person name="Jerlstrom-Hultqvist J."/>
            <person name="Kolisko M."/>
            <person name="Yi Z."/>
            <person name="Salas-Leiva J.S."/>
            <person name="Gallot-Lavallee L."/>
            <person name="Kops G.J.P.L."/>
            <person name="Archibald J.M."/>
            <person name="Simpson A.G.B."/>
            <person name="Roger A.J."/>
        </authorList>
    </citation>
    <scope>NUCLEOTIDE SEQUENCE</scope>
    <source>
        <strain evidence="12">BICM</strain>
    </source>
</reference>
<comment type="caution">
    <text evidence="12">The sequence shown here is derived from an EMBL/GenBank/DDBJ whole genome shotgun (WGS) entry which is preliminary data.</text>
</comment>
<dbReference type="GO" id="GO:0003723">
    <property type="term" value="F:RNA binding"/>
    <property type="evidence" value="ECO:0007669"/>
    <property type="project" value="UniProtKB-UniRule"/>
</dbReference>
<dbReference type="GO" id="GO:0070475">
    <property type="term" value="P:rRNA base methylation"/>
    <property type="evidence" value="ECO:0007669"/>
    <property type="project" value="TreeGrafter"/>
</dbReference>
<keyword evidence="8" id="KW-0539">Nucleus</keyword>
<dbReference type="SUPFAM" id="SSF53335">
    <property type="entry name" value="S-adenosyl-L-methionine-dependent methyltransferases"/>
    <property type="match status" value="1"/>
</dbReference>
<proteinExistence type="inferred from homology"/>
<dbReference type="InterPro" id="IPR029063">
    <property type="entry name" value="SAM-dependent_MTases_sf"/>
</dbReference>
<dbReference type="InterPro" id="IPR011023">
    <property type="entry name" value="Nop2p"/>
</dbReference>
<dbReference type="FunFam" id="3.30.70.1170:FF:000001">
    <property type="entry name" value="Ribosomal RNA methyltransferase Nop2"/>
    <property type="match status" value="1"/>
</dbReference>
<evidence type="ECO:0000313" key="13">
    <source>
        <dbReference type="Proteomes" id="UP000717585"/>
    </source>
</evidence>
<dbReference type="PANTHER" id="PTHR22807:SF30">
    <property type="entry name" value="28S RRNA (CYTOSINE(4447)-C(5))-METHYLTRANSFERASE-RELATED"/>
    <property type="match status" value="1"/>
</dbReference>
<feature type="binding site" evidence="9">
    <location>
        <begin position="219"/>
        <end position="225"/>
    </location>
    <ligand>
        <name>S-adenosyl-L-methionine</name>
        <dbReference type="ChEBI" id="CHEBI:59789"/>
    </ligand>
</feature>
<keyword evidence="3" id="KW-0690">Ribosome biogenesis</keyword>
<keyword evidence="6 9" id="KW-0949">S-adenosyl-L-methionine</keyword>
<evidence type="ECO:0000256" key="7">
    <source>
        <dbReference type="ARBA" id="ARBA00022884"/>
    </source>
</evidence>
<dbReference type="PANTHER" id="PTHR22807">
    <property type="entry name" value="NOP2 YEAST -RELATED NOL1/NOP2/FMU SUN DOMAIN-CONTAINING"/>
    <property type="match status" value="1"/>
</dbReference>
<protein>
    <submittedName>
        <fullName evidence="12">RNA (C5-cytosine) methyltransferase</fullName>
    </submittedName>
</protein>
<dbReference type="InterPro" id="IPR054728">
    <property type="entry name" value="RsmB-like_ferredoxin"/>
</dbReference>
<dbReference type="Proteomes" id="UP000717585">
    <property type="component" value="Unassembled WGS sequence"/>
</dbReference>
<feature type="compositionally biased region" description="Basic and acidic residues" evidence="10">
    <location>
        <begin position="426"/>
        <end position="446"/>
    </location>
</feature>
<name>A0A8J6B3C5_9EUKA</name>
<evidence type="ECO:0000256" key="5">
    <source>
        <dbReference type="ARBA" id="ARBA00022679"/>
    </source>
</evidence>
<dbReference type="PRINTS" id="PR02012">
    <property type="entry name" value="RCMTNOP2"/>
</dbReference>
<sequence>MSSSESESYISEQDEIFEELEREVDQEEEEQQRMEADAEAEAAEAAADVEASTVDFDPELSDMKAIRERLETIIFVLGNFKVRRDEEHSRSEYIDLLKHDIAIYYGYCEYLVDLFLDLFSPDEAIAFFEASEKPRPLTIRVNTLRTRRKELAHTLINRGVNLDPLGAWSKVGLQIYDSGVSLGATPEYLAGHYMIQAAASFLPCIALDPKPGEKVLDMCAAPGGKTTYLSQLMKNTGVVIANDFNEKRIPALVANIHRMGASNTVVCNKDGRQLGEMTGGFNRVLIDAPCTGLGVISRDPSVKFDKSEKDILKSSHVQRELMLTAIDLVDSSKPGAVIVYSTCSVTVEENEAVVDYALARRDVKVVETGLPFGRPGLIRHRQRRFHPSIAQSVRVYPHAHNMDGFYVCKLVKISNKGSAIIAAAEEAKKKPQKAESKQSQPKEQERVPLILAPRVLEAKRAEAVKAKKDKGDKKPKRTGKARAWKGRKERKFQGKKDKKE</sequence>
<feature type="region of interest" description="Disordered" evidence="10">
    <location>
        <begin position="426"/>
        <end position="500"/>
    </location>
</feature>
<comment type="subcellular location">
    <subcellularLocation>
        <location evidence="1">Nucleus</location>
        <location evidence="1">Nucleolus</location>
    </subcellularLocation>
</comment>
<dbReference type="AlphaFoldDB" id="A0A8J6B3C5"/>
<keyword evidence="4 9" id="KW-0489">Methyltransferase</keyword>
<dbReference type="OrthoDB" id="427002at2759"/>
<keyword evidence="7 9" id="KW-0694">RNA-binding</keyword>
<evidence type="ECO:0000256" key="1">
    <source>
        <dbReference type="ARBA" id="ARBA00004604"/>
    </source>
</evidence>
<dbReference type="GO" id="GO:0009383">
    <property type="term" value="F:rRNA (cytosine-C5-)-methyltransferase activity"/>
    <property type="evidence" value="ECO:0007669"/>
    <property type="project" value="TreeGrafter"/>
</dbReference>
<dbReference type="PROSITE" id="PS51686">
    <property type="entry name" value="SAM_MT_RSMB_NOP"/>
    <property type="match status" value="1"/>
</dbReference>
<feature type="domain" description="SAM-dependent MTase RsmB/NOP-type" evidence="11">
    <location>
        <begin position="127"/>
        <end position="413"/>
    </location>
</feature>
<feature type="binding site" evidence="9">
    <location>
        <position position="270"/>
    </location>
    <ligand>
        <name>S-adenosyl-L-methionine</name>
        <dbReference type="ChEBI" id="CHEBI:59789"/>
    </ligand>
</feature>
<dbReference type="InterPro" id="IPR049560">
    <property type="entry name" value="MeTrfase_RsmB-F_NOP2_cat"/>
</dbReference>
<dbReference type="Gene3D" id="3.40.50.150">
    <property type="entry name" value="Vaccinia Virus protein VP39"/>
    <property type="match status" value="1"/>
</dbReference>
<dbReference type="Pfam" id="PF22458">
    <property type="entry name" value="RsmF-B_ferredox"/>
    <property type="match status" value="1"/>
</dbReference>
<keyword evidence="13" id="KW-1185">Reference proteome</keyword>
<evidence type="ECO:0000256" key="4">
    <source>
        <dbReference type="ARBA" id="ARBA00022603"/>
    </source>
</evidence>
<dbReference type="PRINTS" id="PR02008">
    <property type="entry name" value="RCMTFAMILY"/>
</dbReference>
<feature type="binding site" evidence="9">
    <location>
        <position position="243"/>
    </location>
    <ligand>
        <name>S-adenosyl-L-methionine</name>
        <dbReference type="ChEBI" id="CHEBI:59789"/>
    </ligand>
</feature>
<feature type="active site" description="Nucleophile" evidence="9">
    <location>
        <position position="343"/>
    </location>
</feature>
<evidence type="ECO:0000256" key="10">
    <source>
        <dbReference type="SAM" id="MobiDB-lite"/>
    </source>
</evidence>
<evidence type="ECO:0000259" key="11">
    <source>
        <dbReference type="PROSITE" id="PS51686"/>
    </source>
</evidence>
<evidence type="ECO:0000256" key="8">
    <source>
        <dbReference type="ARBA" id="ARBA00023242"/>
    </source>
</evidence>
<dbReference type="Pfam" id="PF01189">
    <property type="entry name" value="Methyltr_RsmB-F"/>
    <property type="match status" value="1"/>
</dbReference>
<keyword evidence="5 9" id="KW-0808">Transferase</keyword>
<dbReference type="InterPro" id="IPR023273">
    <property type="entry name" value="RCMT_NOP2"/>
</dbReference>
<evidence type="ECO:0000256" key="3">
    <source>
        <dbReference type="ARBA" id="ARBA00022517"/>
    </source>
</evidence>
<evidence type="ECO:0000313" key="12">
    <source>
        <dbReference type="EMBL" id="KAG9392087.1"/>
    </source>
</evidence>
<dbReference type="NCBIfam" id="TIGR00446">
    <property type="entry name" value="nop2p"/>
    <property type="match status" value="1"/>
</dbReference>
<dbReference type="InterPro" id="IPR001678">
    <property type="entry name" value="MeTrfase_RsmB-F_NOP2_dom"/>
</dbReference>
<feature type="compositionally biased region" description="Basic and acidic residues" evidence="10">
    <location>
        <begin position="491"/>
        <end position="500"/>
    </location>
</feature>
<dbReference type="EMBL" id="JAHDYR010000040">
    <property type="protein sequence ID" value="KAG9392087.1"/>
    <property type="molecule type" value="Genomic_DNA"/>
</dbReference>
<dbReference type="InterPro" id="IPR023267">
    <property type="entry name" value="RCMT"/>
</dbReference>
<gene>
    <name evidence="12" type="ORF">J8273_6679</name>
</gene>
<dbReference type="Gene3D" id="3.30.70.1170">
    <property type="entry name" value="Sun protein, domain 3"/>
    <property type="match status" value="1"/>
</dbReference>
<dbReference type="GO" id="GO:0005730">
    <property type="term" value="C:nucleolus"/>
    <property type="evidence" value="ECO:0007669"/>
    <property type="project" value="UniProtKB-SubCell"/>
</dbReference>
<feature type="compositionally biased region" description="Basic and acidic residues" evidence="10">
    <location>
        <begin position="456"/>
        <end position="472"/>
    </location>
</feature>
<evidence type="ECO:0000256" key="9">
    <source>
        <dbReference type="PROSITE-ProRule" id="PRU01023"/>
    </source>
</evidence>